<evidence type="ECO:0000256" key="6">
    <source>
        <dbReference type="ARBA" id="ARBA00013081"/>
    </source>
</evidence>
<evidence type="ECO:0000256" key="1">
    <source>
        <dbReference type="ARBA" id="ARBA00001936"/>
    </source>
</evidence>
<proteinExistence type="inferred from homology"/>
<dbReference type="GO" id="GO:0043235">
    <property type="term" value="C:receptor complex"/>
    <property type="evidence" value="ECO:0007669"/>
    <property type="project" value="TreeGrafter"/>
</dbReference>
<dbReference type="SMART" id="SM00192">
    <property type="entry name" value="LDLa"/>
    <property type="match status" value="5"/>
</dbReference>
<keyword evidence="10" id="KW-0479">Metal-binding</keyword>
<evidence type="ECO:0000256" key="11">
    <source>
        <dbReference type="ARBA" id="ARBA00022737"/>
    </source>
</evidence>
<evidence type="ECO:0000256" key="8">
    <source>
        <dbReference type="ARBA" id="ARBA00022583"/>
    </source>
</evidence>
<feature type="disulfide bond" evidence="23">
    <location>
        <begin position="468"/>
        <end position="486"/>
    </location>
</feature>
<comment type="subcellular location">
    <subcellularLocation>
        <location evidence="4">Endomembrane system</location>
    </subcellularLocation>
    <subcellularLocation>
        <location evidence="3">Membrane</location>
        <topology evidence="3">Single-pass membrane protein</topology>
    </subcellularLocation>
</comment>
<dbReference type="InterPro" id="IPR002172">
    <property type="entry name" value="LDrepeatLR_classA_rpt"/>
</dbReference>
<evidence type="ECO:0000256" key="17">
    <source>
        <dbReference type="ARBA" id="ARBA00023157"/>
    </source>
</evidence>
<comment type="caution">
    <text evidence="22">Lacks conserved residue(s) required for the propagation of feature annotation.</text>
</comment>
<evidence type="ECO:0000256" key="7">
    <source>
        <dbReference type="ARBA" id="ARBA00022536"/>
    </source>
</evidence>
<dbReference type="InterPro" id="IPR001648">
    <property type="entry name" value="Ribosomal_bS18"/>
</dbReference>
<dbReference type="GO" id="GO:0016324">
    <property type="term" value="C:apical plasma membrane"/>
    <property type="evidence" value="ECO:0007669"/>
    <property type="project" value="TreeGrafter"/>
</dbReference>
<dbReference type="Gene3D" id="4.10.400.10">
    <property type="entry name" value="Low-density Lipoprotein Receptor"/>
    <property type="match status" value="5"/>
</dbReference>
<dbReference type="PANTHER" id="PTHR22722:SF14">
    <property type="entry name" value="MEGALIN, ISOFORM A"/>
    <property type="match status" value="1"/>
</dbReference>
<dbReference type="CDD" id="cd00143">
    <property type="entry name" value="PP2Cc"/>
    <property type="match status" value="1"/>
</dbReference>
<keyword evidence="21" id="KW-0687">Ribonucleoprotein</keyword>
<dbReference type="CDD" id="cd00112">
    <property type="entry name" value="LDLa"/>
    <property type="match status" value="4"/>
</dbReference>
<comment type="cofactor">
    <cofactor evidence="2">
        <name>Mg(2+)</name>
        <dbReference type="ChEBI" id="CHEBI:18420"/>
    </cofactor>
</comment>
<dbReference type="EC" id="3.1.3.16" evidence="6"/>
<feature type="disulfide bond" evidence="22">
    <location>
        <begin position="1122"/>
        <end position="1131"/>
    </location>
</feature>
<dbReference type="InterPro" id="IPR051221">
    <property type="entry name" value="LDLR-related"/>
</dbReference>
<keyword evidence="8" id="KW-0254">Endocytosis</keyword>
<feature type="disulfide bond" evidence="23">
    <location>
        <begin position="527"/>
        <end position="539"/>
    </location>
</feature>
<keyword evidence="19" id="KW-0325">Glycoprotein</keyword>
<organism evidence="30 31">
    <name type="scientific">Caenorhabditis auriculariae</name>
    <dbReference type="NCBI Taxonomy" id="2777116"/>
    <lineage>
        <taxon>Eukaryota</taxon>
        <taxon>Metazoa</taxon>
        <taxon>Ecdysozoa</taxon>
        <taxon>Nematoda</taxon>
        <taxon>Chromadorea</taxon>
        <taxon>Rhabditida</taxon>
        <taxon>Rhabditina</taxon>
        <taxon>Rhabditomorpha</taxon>
        <taxon>Rhabditoidea</taxon>
        <taxon>Rhabditidae</taxon>
        <taxon>Peloderinae</taxon>
        <taxon>Caenorhabditis</taxon>
    </lineage>
</organism>
<reference evidence="30" key="1">
    <citation type="submission" date="2020-10" db="EMBL/GenBank/DDBJ databases">
        <authorList>
            <person name="Kikuchi T."/>
        </authorList>
    </citation>
    <scope>NUCLEOTIDE SEQUENCE</scope>
    <source>
        <strain evidence="30">NKZ352</strain>
    </source>
</reference>
<dbReference type="Gene3D" id="2.120.10.30">
    <property type="entry name" value="TolB, C-terminal domain"/>
    <property type="match status" value="1"/>
</dbReference>
<keyword evidence="20" id="KW-0464">Manganese</keyword>
<evidence type="ECO:0000256" key="26">
    <source>
        <dbReference type="SAM" id="MobiDB-lite"/>
    </source>
</evidence>
<evidence type="ECO:0000256" key="18">
    <source>
        <dbReference type="ARBA" id="ARBA00023170"/>
    </source>
</evidence>
<evidence type="ECO:0000256" key="4">
    <source>
        <dbReference type="ARBA" id="ARBA00004308"/>
    </source>
</evidence>
<evidence type="ECO:0000256" key="14">
    <source>
        <dbReference type="ARBA" id="ARBA00022980"/>
    </source>
</evidence>
<evidence type="ECO:0000256" key="10">
    <source>
        <dbReference type="ARBA" id="ARBA00022723"/>
    </source>
</evidence>
<dbReference type="Pfam" id="PF00057">
    <property type="entry name" value="Ldl_recept_a"/>
    <property type="match status" value="4"/>
</dbReference>
<dbReference type="PRINTS" id="PR00261">
    <property type="entry name" value="LDLRECEPTOR"/>
</dbReference>
<evidence type="ECO:0000256" key="16">
    <source>
        <dbReference type="ARBA" id="ARBA00023136"/>
    </source>
</evidence>
<dbReference type="GO" id="GO:0006412">
    <property type="term" value="P:translation"/>
    <property type="evidence" value="ECO:0007669"/>
    <property type="project" value="InterPro"/>
</dbReference>
<evidence type="ECO:0000256" key="21">
    <source>
        <dbReference type="ARBA" id="ARBA00023274"/>
    </source>
</evidence>
<dbReference type="InterPro" id="IPR001881">
    <property type="entry name" value="EGF-like_Ca-bd_dom"/>
</dbReference>
<comment type="cofactor">
    <cofactor evidence="1">
        <name>Mn(2+)</name>
        <dbReference type="ChEBI" id="CHEBI:29035"/>
    </cofactor>
</comment>
<feature type="disulfide bond" evidence="23">
    <location>
        <begin position="546"/>
        <end position="561"/>
    </location>
</feature>
<dbReference type="GO" id="GO:0005840">
    <property type="term" value="C:ribosome"/>
    <property type="evidence" value="ECO:0007669"/>
    <property type="project" value="UniProtKB-KW"/>
</dbReference>
<dbReference type="PROSITE" id="PS50068">
    <property type="entry name" value="LDLRA_2"/>
    <property type="match status" value="5"/>
</dbReference>
<dbReference type="EMBL" id="CAJGYM010000008">
    <property type="protein sequence ID" value="CAD6188359.1"/>
    <property type="molecule type" value="Genomic_DNA"/>
</dbReference>
<keyword evidence="14" id="KW-0689">Ribosomal protein</keyword>
<dbReference type="InterPro" id="IPR000742">
    <property type="entry name" value="EGF"/>
</dbReference>
<feature type="disulfide bond" evidence="23">
    <location>
        <begin position="461"/>
        <end position="473"/>
    </location>
</feature>
<name>A0A8S1GY49_9PELO</name>
<dbReference type="Gene3D" id="3.60.40.10">
    <property type="entry name" value="PPM-type phosphatase domain"/>
    <property type="match status" value="1"/>
</dbReference>
<dbReference type="SUPFAM" id="SSF57424">
    <property type="entry name" value="LDL receptor-like module"/>
    <property type="match status" value="4"/>
</dbReference>
<dbReference type="SUPFAM" id="SSF46911">
    <property type="entry name" value="Ribosomal protein S18"/>
    <property type="match status" value="1"/>
</dbReference>
<dbReference type="PROSITE" id="PS01032">
    <property type="entry name" value="PPM_1"/>
    <property type="match status" value="1"/>
</dbReference>
<dbReference type="InterPro" id="IPR000033">
    <property type="entry name" value="LDLR_classB_rpt"/>
</dbReference>
<dbReference type="Gene3D" id="4.10.640.10">
    <property type="entry name" value="Ribosomal protein S18"/>
    <property type="match status" value="1"/>
</dbReference>
<dbReference type="Proteomes" id="UP000835052">
    <property type="component" value="Unassembled WGS sequence"/>
</dbReference>
<dbReference type="Pfam" id="PF01084">
    <property type="entry name" value="Ribosomal_S18"/>
    <property type="match status" value="1"/>
</dbReference>
<evidence type="ECO:0000256" key="15">
    <source>
        <dbReference type="ARBA" id="ARBA00022989"/>
    </source>
</evidence>
<dbReference type="SMART" id="SM00181">
    <property type="entry name" value="EGF"/>
    <property type="match status" value="4"/>
</dbReference>
<feature type="disulfide bond" evidence="23">
    <location>
        <begin position="440"/>
        <end position="455"/>
    </location>
</feature>
<feature type="compositionally biased region" description="Basic and acidic residues" evidence="26">
    <location>
        <begin position="1272"/>
        <end position="1283"/>
    </location>
</feature>
<dbReference type="FunFam" id="3.60.40.10:FF:000016">
    <property type="entry name" value="Protein phosphatase 2C"/>
    <property type="match status" value="1"/>
</dbReference>
<dbReference type="GO" id="GO:0012505">
    <property type="term" value="C:endomembrane system"/>
    <property type="evidence" value="ECO:0007669"/>
    <property type="project" value="UniProtKB-SubCell"/>
</dbReference>
<dbReference type="PROSITE" id="PS01186">
    <property type="entry name" value="EGF_2"/>
    <property type="match status" value="2"/>
</dbReference>
<evidence type="ECO:0000256" key="22">
    <source>
        <dbReference type="PROSITE-ProRule" id="PRU00076"/>
    </source>
</evidence>
<dbReference type="PROSITE" id="PS01209">
    <property type="entry name" value="LDLRA_1"/>
    <property type="match status" value="3"/>
</dbReference>
<dbReference type="SUPFAM" id="SSF57196">
    <property type="entry name" value="EGF/Laminin"/>
    <property type="match status" value="2"/>
</dbReference>
<gene>
    <name evidence="30" type="ORF">CAUJ_LOCUS4278</name>
</gene>
<keyword evidence="17 22" id="KW-1015">Disulfide bond</keyword>
<comment type="similarity">
    <text evidence="5 25">Belongs to the PP2C family.</text>
</comment>
<evidence type="ECO:0000313" key="31">
    <source>
        <dbReference type="Proteomes" id="UP000835052"/>
    </source>
</evidence>
<evidence type="ECO:0000256" key="27">
    <source>
        <dbReference type="SAM" id="Phobius"/>
    </source>
</evidence>
<dbReference type="PROSITE" id="PS50026">
    <property type="entry name" value="EGF_3"/>
    <property type="match status" value="1"/>
</dbReference>
<dbReference type="PROSITE" id="PS01187">
    <property type="entry name" value="EGF_CA"/>
    <property type="match status" value="1"/>
</dbReference>
<protein>
    <recommendedName>
        <fullName evidence="6">protein-serine/threonine phosphatase</fullName>
        <ecNumber evidence="6">3.1.3.16</ecNumber>
    </recommendedName>
</protein>
<dbReference type="PROSITE" id="PS00022">
    <property type="entry name" value="EGF_1"/>
    <property type="match status" value="1"/>
</dbReference>
<keyword evidence="9 27" id="KW-0812">Transmembrane</keyword>
<evidence type="ECO:0000256" key="20">
    <source>
        <dbReference type="ARBA" id="ARBA00023211"/>
    </source>
</evidence>
<evidence type="ECO:0000256" key="9">
    <source>
        <dbReference type="ARBA" id="ARBA00022692"/>
    </source>
</evidence>
<dbReference type="InterPro" id="IPR036870">
    <property type="entry name" value="Ribosomal_bS18_sf"/>
</dbReference>
<evidence type="ECO:0000256" key="5">
    <source>
        <dbReference type="ARBA" id="ARBA00006702"/>
    </source>
</evidence>
<keyword evidence="7 22" id="KW-0245">EGF-like domain</keyword>
<dbReference type="PROSITE" id="PS51746">
    <property type="entry name" value="PPM_2"/>
    <property type="match status" value="1"/>
</dbReference>
<dbReference type="InterPro" id="IPR023415">
    <property type="entry name" value="LDLR_class-A_CS"/>
</dbReference>
<dbReference type="Pfam" id="PF00481">
    <property type="entry name" value="PP2C"/>
    <property type="match status" value="1"/>
</dbReference>
<dbReference type="OrthoDB" id="9990982at2759"/>
<evidence type="ECO:0000313" key="30">
    <source>
        <dbReference type="EMBL" id="CAD6188359.1"/>
    </source>
</evidence>
<feature type="domain" description="EGF-like" evidence="28">
    <location>
        <begin position="1089"/>
        <end position="1132"/>
    </location>
</feature>
<dbReference type="Gene3D" id="2.10.25.10">
    <property type="entry name" value="Laminin"/>
    <property type="match status" value="2"/>
</dbReference>
<keyword evidence="18" id="KW-0675">Receptor</keyword>
<feature type="disulfide bond" evidence="23">
    <location>
        <begin position="534"/>
        <end position="552"/>
    </location>
</feature>
<dbReference type="GO" id="GO:0005509">
    <property type="term" value="F:calcium ion binding"/>
    <property type="evidence" value="ECO:0007669"/>
    <property type="project" value="InterPro"/>
</dbReference>
<dbReference type="InterPro" id="IPR000222">
    <property type="entry name" value="PP2C_BS"/>
</dbReference>
<evidence type="ECO:0000256" key="24">
    <source>
        <dbReference type="PROSITE-ProRule" id="PRU00461"/>
    </source>
</evidence>
<feature type="region of interest" description="Disordered" evidence="26">
    <location>
        <begin position="1235"/>
        <end position="1283"/>
    </location>
</feature>
<sequence length="1632" mass="181661">MGQTLSEPVTTKDSASCANENYLVGSSCMQGWRINMEDAHTHLLSLPDDPKCAFFAVYDGHAGPKVSQYAGINLHKRIVLQNEYGEGDMKRAIEKGFLALDDQMRIDEEMRDDVSGTTAVVVIVKENTIFCGNVGDSRAIASVVGEARPLSYDHKPAHPTEARRIIAAGGWVEFNRVNGNLALSRALGDFVFKRNENKSAEEQIVTAFPDVITDKLTPDHEFIVLACDGIWDVMSNQEVVDFVRERLADKRDPQTICEELLTRCLAPDCQMGGLGCDNMTVVIVGLLHGESSEVLFNKCARPAVISDTKNDEESSYDQLPIDSLRIDGVTGVVDEKGKHVEKAEKEDGSDEEAAPTEFRVCARKECTLNGRGFPIVSRCLAARLIISMRNRDTILALLLTFSLQLIQITLCDNATSPCIEQKHFDCGVGLQRCIPLEWMCDNVADCDNGSDEMKCSYIHSCPSNYMMCRSGECVAKIYKCDKEQDCQDGSDEVHCDQVIQGSQRPNDVPVFPPTRTTFSTFFSEKKCDGSRMLCRSGQCISSDLVCDGNKDCAGGDDEDDCLGPTSLCKDGYIACKSGDACIPESWVCDGSEDCKDGSDELQCVDEEQERFSHGQTTVINQCSIEGQFHCQTVNFESETVCIPMNATCNGEKDCPMGDDESPLCAECSRKHCEQTCENTPSGAKCVCQRGWKLDVDGVGCVDEDECLTHGHLCQQYCEDSRGTYNCKCAPGYVLGNDGHSCRLDRSQEGLLFLSLGSEIRHMPLADASTSNEGYTTVQKVGGHGIARSVDFLNRNKKIFMAISSVNGQEGELAVSDRGLLRVLRENVSGIGYIAVDWMGGNVFFTRKSPSTSVGITVCSMNGFFCKWIIRGQESQSGDAARKQNYRGLAVHPLRGTIVYIDTYKSKSKIMMADMDGSNIRSLVDNKLEFPSGLSIDLLRNDVYFGDVERKMIERVNMDTRDRRVVLSTGVSHPYDLIFFNGFLYWTDWGTENLKVAELSEHHSSPRVIHSFNRFPYGLAINHSMYQPVPSANPCESLECAWLCVPFRDVEGLLRGRCVCPDGYNTTKEDCVPHETGNTTEASYIGTALMKEYCLNGVGCFNGGSCNDVVNEHGRTERIVCECVAPYEGLHCERLNPEKLLAIEETSVSAFLVLVIFFMVFLIMLAALVLFYQQNEDFKQQADRALSSAQGTVNELAVRTNIMAEPLVNKLRDTIARRSERPNHVVSSSTLAANALVDPEPGRPDITSPTSYHNPLYSEVPTEASPIAGHNDAPFRDRPHREPRSVRIFDSSCRKLARLQSTLDVTEIDDEDILKIGEVREMSNGILGEKYQPPAGCHFKTCNIGNDTFNDWLKATTDVVLVDDKMLELHENLRTAKSTSDVLLFSEQLGVILVTAKSASFAPNTVYRGSVFARYRDHEQGRASMKVENALKRLGCLWSTHCPMEPLPDVSPAILKGKWEQFCADGLPFWVSRECKKEDDSLEVPDDSVEEGCRQPTEEDILEQRTRNSLGIALSTSCDEFPILEQPKVVHKEYANLSIPKYFHKFCSRKMESCRKDYRKGARRAEEPCALCTCNVSVKITYKDVLILEQFMRDDGTVLPRQLTGLCKKQQLRVERCVMQAHWLQEIQQILER</sequence>
<dbReference type="SMART" id="SM00332">
    <property type="entry name" value="PP2Cc"/>
    <property type="match status" value="1"/>
</dbReference>
<keyword evidence="31" id="KW-1185">Reference proteome</keyword>
<dbReference type="InterPro" id="IPR011042">
    <property type="entry name" value="6-blade_b-propeller_TolB-like"/>
</dbReference>
<feature type="transmembrane region" description="Helical" evidence="27">
    <location>
        <begin position="1147"/>
        <end position="1171"/>
    </location>
</feature>
<dbReference type="GO" id="GO:0004722">
    <property type="term" value="F:protein serine/threonine phosphatase activity"/>
    <property type="evidence" value="ECO:0007669"/>
    <property type="project" value="UniProtKB-EC"/>
</dbReference>
<dbReference type="InterPro" id="IPR001932">
    <property type="entry name" value="PPM-type_phosphatase-like_dom"/>
</dbReference>
<dbReference type="InterPro" id="IPR036055">
    <property type="entry name" value="LDL_receptor-like_sf"/>
</dbReference>
<dbReference type="GO" id="GO:0006898">
    <property type="term" value="P:receptor-mediated endocytosis"/>
    <property type="evidence" value="ECO:0007669"/>
    <property type="project" value="TreeGrafter"/>
</dbReference>
<evidence type="ECO:0000256" key="19">
    <source>
        <dbReference type="ARBA" id="ARBA00023180"/>
    </source>
</evidence>
<feature type="disulfide bond" evidence="23">
    <location>
        <begin position="588"/>
        <end position="603"/>
    </location>
</feature>
<keyword evidence="11" id="KW-0677">Repeat</keyword>
<dbReference type="SMART" id="SM00135">
    <property type="entry name" value="LY"/>
    <property type="match status" value="4"/>
</dbReference>
<feature type="domain" description="PPM-type phosphatase" evidence="29">
    <location>
        <begin position="23"/>
        <end position="286"/>
    </location>
</feature>
<evidence type="ECO:0000256" key="23">
    <source>
        <dbReference type="PROSITE-ProRule" id="PRU00124"/>
    </source>
</evidence>
<evidence type="ECO:0000259" key="28">
    <source>
        <dbReference type="PROSITE" id="PS50026"/>
    </source>
</evidence>
<keyword evidence="12 25" id="KW-0378">Hydrolase</keyword>
<evidence type="ECO:0000256" key="2">
    <source>
        <dbReference type="ARBA" id="ARBA00001946"/>
    </source>
</evidence>
<dbReference type="SUPFAM" id="SSF81606">
    <property type="entry name" value="PP2C-like"/>
    <property type="match status" value="1"/>
</dbReference>
<dbReference type="GO" id="GO:1990904">
    <property type="term" value="C:ribonucleoprotein complex"/>
    <property type="evidence" value="ECO:0007669"/>
    <property type="project" value="UniProtKB-KW"/>
</dbReference>
<dbReference type="PROSITE" id="PS51120">
    <property type="entry name" value="LDLRB"/>
    <property type="match status" value="1"/>
</dbReference>
<feature type="disulfide bond" evidence="23">
    <location>
        <begin position="480"/>
        <end position="495"/>
    </location>
</feature>
<keyword evidence="15 27" id="KW-1133">Transmembrane helix</keyword>
<accession>A0A8S1GY49</accession>
<evidence type="ECO:0000256" key="13">
    <source>
        <dbReference type="ARBA" id="ARBA00022912"/>
    </source>
</evidence>
<dbReference type="PANTHER" id="PTHR22722">
    <property type="entry name" value="LOW-DENSITY LIPOPROTEIN RECEPTOR-RELATED PROTEIN 2-RELATED"/>
    <property type="match status" value="1"/>
</dbReference>
<dbReference type="SUPFAM" id="SSF63825">
    <property type="entry name" value="YWTD domain"/>
    <property type="match status" value="1"/>
</dbReference>
<dbReference type="InterPro" id="IPR018097">
    <property type="entry name" value="EGF_Ca-bd_CS"/>
</dbReference>
<dbReference type="GO" id="GO:0042562">
    <property type="term" value="F:hormone binding"/>
    <property type="evidence" value="ECO:0007669"/>
    <property type="project" value="TreeGrafter"/>
</dbReference>
<evidence type="ECO:0000259" key="29">
    <source>
        <dbReference type="PROSITE" id="PS51746"/>
    </source>
</evidence>
<keyword evidence="13 25" id="KW-0904">Protein phosphatase</keyword>
<comment type="caution">
    <text evidence="30">The sequence shown here is derived from an EMBL/GenBank/DDBJ whole genome shotgun (WGS) entry which is preliminary data.</text>
</comment>
<dbReference type="GO" id="GO:0003735">
    <property type="term" value="F:structural constituent of ribosome"/>
    <property type="evidence" value="ECO:0007669"/>
    <property type="project" value="InterPro"/>
</dbReference>
<evidence type="ECO:0000256" key="25">
    <source>
        <dbReference type="RuleBase" id="RU003465"/>
    </source>
</evidence>
<keyword evidence="16 27" id="KW-0472">Membrane</keyword>
<feature type="repeat" description="LDL-receptor class B" evidence="24">
    <location>
        <begin position="895"/>
        <end position="939"/>
    </location>
</feature>
<dbReference type="SMART" id="SM00179">
    <property type="entry name" value="EGF_CA"/>
    <property type="match status" value="2"/>
</dbReference>
<dbReference type="InterPro" id="IPR036457">
    <property type="entry name" value="PPM-type-like_dom_sf"/>
</dbReference>
<evidence type="ECO:0000256" key="12">
    <source>
        <dbReference type="ARBA" id="ARBA00022801"/>
    </source>
</evidence>
<evidence type="ECO:0000256" key="3">
    <source>
        <dbReference type="ARBA" id="ARBA00004167"/>
    </source>
</evidence>